<organism evidence="2">
    <name type="scientific">Strongyloides ratti</name>
    <name type="common">Parasitic roundworm</name>
    <dbReference type="NCBI Taxonomy" id="34506"/>
    <lineage>
        <taxon>Eukaryota</taxon>
        <taxon>Metazoa</taxon>
        <taxon>Ecdysozoa</taxon>
        <taxon>Nematoda</taxon>
        <taxon>Chromadorea</taxon>
        <taxon>Rhabditida</taxon>
        <taxon>Tylenchina</taxon>
        <taxon>Panagrolaimomorpha</taxon>
        <taxon>Strongyloidoidea</taxon>
        <taxon>Strongyloididae</taxon>
        <taxon>Strongyloides</taxon>
    </lineage>
</organism>
<evidence type="ECO:0000256" key="1">
    <source>
        <dbReference type="SAM" id="Phobius"/>
    </source>
</evidence>
<protein>
    <submittedName>
        <fullName evidence="2 4">Uncharacterized protein</fullName>
    </submittedName>
</protein>
<sequence>MSFHVFYFFIYLLAILSILLSIFALLHNNWYTIGKKNHPVGLFGGCIEEENLNLTRLFNKSKTNMDAKIIIIKDIISSSKNKSWGSSMMIIFILSFAIKFFNLCIVKFGRKQIYTFYNYTEKSTCLDGCLENFDDGLPFFKFGNSYFIEILSTILLIFSYFLFLLYLYKSKTQSCKYIEPPKNTLLIENTSKELSNNELLISNDHEQSVQC</sequence>
<dbReference type="GeneID" id="36379394"/>
<reference evidence="4" key="2">
    <citation type="submission" date="2020-12" db="UniProtKB">
        <authorList>
            <consortium name="WormBaseParasite"/>
        </authorList>
    </citation>
    <scope>IDENTIFICATION</scope>
</reference>
<feature type="transmembrane region" description="Helical" evidence="1">
    <location>
        <begin position="6"/>
        <end position="26"/>
    </location>
</feature>
<dbReference type="WBParaSite" id="SRAE_2000169400.1">
    <property type="protein sequence ID" value="SRAE_2000169400.1"/>
    <property type="gene ID" value="WBGene00261900"/>
</dbReference>
<keyword evidence="1" id="KW-0812">Transmembrane</keyword>
<dbReference type="CTD" id="36379394"/>
<dbReference type="Proteomes" id="UP000035682">
    <property type="component" value="Unplaced"/>
</dbReference>
<gene>
    <name evidence="2 4 5" type="ORF">SRAE_2000169400</name>
</gene>
<dbReference type="AlphaFoldDB" id="A0A090MYE2"/>
<feature type="transmembrane region" description="Helical" evidence="1">
    <location>
        <begin position="88"/>
        <end position="109"/>
    </location>
</feature>
<dbReference type="EMBL" id="LN609529">
    <property type="protein sequence ID" value="CEF67029.1"/>
    <property type="molecule type" value="Genomic_DNA"/>
</dbReference>
<dbReference type="WormBase" id="SRAE_2000169400">
    <property type="protein sequence ID" value="SRP02255"/>
    <property type="gene ID" value="WBGene00261900"/>
</dbReference>
<keyword evidence="1" id="KW-0472">Membrane</keyword>
<evidence type="ECO:0000313" key="5">
    <source>
        <dbReference type="WormBase" id="SRAE_2000169400"/>
    </source>
</evidence>
<evidence type="ECO:0000313" key="4">
    <source>
        <dbReference type="WBParaSite" id="SRAE_2000169400.1"/>
    </source>
</evidence>
<evidence type="ECO:0000313" key="2">
    <source>
        <dbReference type="EMBL" id="CEF67029.1"/>
    </source>
</evidence>
<name>A0A090MYE2_STRRB</name>
<keyword evidence="3" id="KW-1185">Reference proteome</keyword>
<dbReference type="RefSeq" id="XP_024506229.1">
    <property type="nucleotide sequence ID" value="XM_024652676.1"/>
</dbReference>
<proteinExistence type="predicted"/>
<feature type="transmembrane region" description="Helical" evidence="1">
    <location>
        <begin position="146"/>
        <end position="168"/>
    </location>
</feature>
<evidence type="ECO:0000313" key="3">
    <source>
        <dbReference type="Proteomes" id="UP000035682"/>
    </source>
</evidence>
<accession>A0A090MYE2</accession>
<reference evidence="2 3" key="1">
    <citation type="submission" date="2014-09" db="EMBL/GenBank/DDBJ databases">
        <authorList>
            <person name="Martin A.A."/>
        </authorList>
    </citation>
    <scope>NUCLEOTIDE SEQUENCE</scope>
    <source>
        <strain evidence="3">ED321</strain>
        <strain evidence="2">ED321 Heterogonic</strain>
    </source>
</reference>
<keyword evidence="1" id="KW-1133">Transmembrane helix</keyword>